<evidence type="ECO:0000313" key="1">
    <source>
        <dbReference type="EMBL" id="MBE1501366.1"/>
    </source>
</evidence>
<dbReference type="EMBL" id="JADBEG010000001">
    <property type="protein sequence ID" value="MBE1501366.1"/>
    <property type="molecule type" value="Genomic_DNA"/>
</dbReference>
<comment type="caution">
    <text evidence="1">The sequence shown here is derived from an EMBL/GenBank/DDBJ whole genome shotgun (WGS) entry which is preliminary data.</text>
</comment>
<accession>A0ABR9IDY5</accession>
<organism evidence="1 2">
    <name type="scientific">Amycolatopsis lexingtonensis</name>
    <dbReference type="NCBI Taxonomy" id="218822"/>
    <lineage>
        <taxon>Bacteria</taxon>
        <taxon>Bacillati</taxon>
        <taxon>Actinomycetota</taxon>
        <taxon>Actinomycetes</taxon>
        <taxon>Pseudonocardiales</taxon>
        <taxon>Pseudonocardiaceae</taxon>
        <taxon>Amycolatopsis</taxon>
    </lineage>
</organism>
<sequence length="69" mass="7846">MTDSDVYDLADFAEKLRQQREGHQRLYDQTSGEADRAYVAAFSVALHELFLSTLGDHGEPLGQYTPREK</sequence>
<protein>
    <submittedName>
        <fullName evidence="1">Uncharacterized protein</fullName>
    </submittedName>
</protein>
<keyword evidence="2" id="KW-1185">Reference proteome</keyword>
<dbReference type="Proteomes" id="UP000631670">
    <property type="component" value="Unassembled WGS sequence"/>
</dbReference>
<reference evidence="1 2" key="1">
    <citation type="submission" date="2020-10" db="EMBL/GenBank/DDBJ databases">
        <title>Sequencing the genomes of 1000 actinobacteria strains.</title>
        <authorList>
            <person name="Klenk H.-P."/>
        </authorList>
    </citation>
    <scope>NUCLEOTIDE SEQUENCE [LARGE SCALE GENOMIC DNA]</scope>
    <source>
        <strain evidence="1 2">DSM 44653</strain>
    </source>
</reference>
<gene>
    <name evidence="1" type="ORF">H4696_008466</name>
</gene>
<evidence type="ECO:0000313" key="2">
    <source>
        <dbReference type="Proteomes" id="UP000631670"/>
    </source>
</evidence>
<dbReference type="RefSeq" id="WP_086862637.1">
    <property type="nucleotide sequence ID" value="NZ_JADBEG010000001.1"/>
</dbReference>
<proteinExistence type="predicted"/>
<name>A0ABR9IDY5_9PSEU</name>